<dbReference type="EMBL" id="LT629772">
    <property type="protein sequence ID" value="SDT33391.1"/>
    <property type="molecule type" value="Genomic_DNA"/>
</dbReference>
<keyword evidence="3" id="KW-0804">Transcription</keyword>
<feature type="domain" description="HTH lacI-type" evidence="4">
    <location>
        <begin position="7"/>
        <end position="63"/>
    </location>
</feature>
<keyword evidence="6" id="KW-1185">Reference proteome</keyword>
<keyword evidence="2" id="KW-0238">DNA-binding</keyword>
<evidence type="ECO:0000313" key="5">
    <source>
        <dbReference type="EMBL" id="SDT33391.1"/>
    </source>
</evidence>
<evidence type="ECO:0000256" key="3">
    <source>
        <dbReference type="ARBA" id="ARBA00023163"/>
    </source>
</evidence>
<name>A0A1H1ZHX5_9ACTN</name>
<dbReference type="OrthoDB" id="9785139at2"/>
<dbReference type="InterPro" id="IPR028082">
    <property type="entry name" value="Peripla_BP_I"/>
</dbReference>
<dbReference type="Pfam" id="PF13377">
    <property type="entry name" value="Peripla_BP_3"/>
    <property type="match status" value="1"/>
</dbReference>
<dbReference type="PROSITE" id="PS50932">
    <property type="entry name" value="HTH_LACI_2"/>
    <property type="match status" value="1"/>
</dbReference>
<dbReference type="Pfam" id="PF00356">
    <property type="entry name" value="LacI"/>
    <property type="match status" value="1"/>
</dbReference>
<dbReference type="Proteomes" id="UP000199103">
    <property type="component" value="Chromosome I"/>
</dbReference>
<dbReference type="SUPFAM" id="SSF53822">
    <property type="entry name" value="Periplasmic binding protein-like I"/>
    <property type="match status" value="1"/>
</dbReference>
<keyword evidence="1" id="KW-0805">Transcription regulation</keyword>
<evidence type="ECO:0000256" key="2">
    <source>
        <dbReference type="ARBA" id="ARBA00023125"/>
    </source>
</evidence>
<proteinExistence type="predicted"/>
<evidence type="ECO:0000256" key="1">
    <source>
        <dbReference type="ARBA" id="ARBA00023015"/>
    </source>
</evidence>
<dbReference type="InterPro" id="IPR010982">
    <property type="entry name" value="Lambda_DNA-bd_dom_sf"/>
</dbReference>
<dbReference type="PANTHER" id="PTHR30146">
    <property type="entry name" value="LACI-RELATED TRANSCRIPTIONAL REPRESSOR"/>
    <property type="match status" value="1"/>
</dbReference>
<dbReference type="SMART" id="SM00354">
    <property type="entry name" value="HTH_LACI"/>
    <property type="match status" value="1"/>
</dbReference>
<dbReference type="PANTHER" id="PTHR30146:SF109">
    <property type="entry name" value="HTH-TYPE TRANSCRIPTIONAL REGULATOR GALS"/>
    <property type="match status" value="1"/>
</dbReference>
<gene>
    <name evidence="5" type="ORF">SAMN04489812_5240</name>
</gene>
<dbReference type="AlphaFoldDB" id="A0A1H1ZHX5"/>
<dbReference type="InterPro" id="IPR000843">
    <property type="entry name" value="HTH_LacI"/>
</dbReference>
<dbReference type="CDD" id="cd06267">
    <property type="entry name" value="PBP1_LacI_sugar_binding-like"/>
    <property type="match status" value="1"/>
</dbReference>
<dbReference type="Gene3D" id="3.40.50.2300">
    <property type="match status" value="2"/>
</dbReference>
<organism evidence="5 6">
    <name type="scientific">Microlunatus soli</name>
    <dbReference type="NCBI Taxonomy" id="630515"/>
    <lineage>
        <taxon>Bacteria</taxon>
        <taxon>Bacillati</taxon>
        <taxon>Actinomycetota</taxon>
        <taxon>Actinomycetes</taxon>
        <taxon>Propionibacteriales</taxon>
        <taxon>Propionibacteriaceae</taxon>
        <taxon>Microlunatus</taxon>
    </lineage>
</organism>
<dbReference type="InterPro" id="IPR046335">
    <property type="entry name" value="LacI/GalR-like_sensor"/>
</dbReference>
<accession>A0A1H1ZHX5</accession>
<reference evidence="5 6" key="1">
    <citation type="submission" date="2016-10" db="EMBL/GenBank/DDBJ databases">
        <authorList>
            <person name="de Groot N.N."/>
        </authorList>
    </citation>
    <scope>NUCLEOTIDE SEQUENCE [LARGE SCALE GENOMIC DNA]</scope>
    <source>
        <strain evidence="5 6">DSM 21800</strain>
    </source>
</reference>
<dbReference type="GO" id="GO:0003700">
    <property type="term" value="F:DNA-binding transcription factor activity"/>
    <property type="evidence" value="ECO:0007669"/>
    <property type="project" value="TreeGrafter"/>
</dbReference>
<dbReference type="CDD" id="cd01392">
    <property type="entry name" value="HTH_LacI"/>
    <property type="match status" value="1"/>
</dbReference>
<evidence type="ECO:0000313" key="6">
    <source>
        <dbReference type="Proteomes" id="UP000199103"/>
    </source>
</evidence>
<dbReference type="Gene3D" id="1.10.260.40">
    <property type="entry name" value="lambda repressor-like DNA-binding domains"/>
    <property type="match status" value="1"/>
</dbReference>
<dbReference type="STRING" id="630515.SAMN04489812_5240"/>
<evidence type="ECO:0000259" key="4">
    <source>
        <dbReference type="PROSITE" id="PS50932"/>
    </source>
</evidence>
<dbReference type="GO" id="GO:0000976">
    <property type="term" value="F:transcription cis-regulatory region binding"/>
    <property type="evidence" value="ECO:0007669"/>
    <property type="project" value="TreeGrafter"/>
</dbReference>
<protein>
    <submittedName>
        <fullName evidence="5">Transcriptional regulator, LacI family</fullName>
    </submittedName>
</protein>
<dbReference type="SUPFAM" id="SSF47413">
    <property type="entry name" value="lambda repressor-like DNA-binding domains"/>
    <property type="match status" value="1"/>
</dbReference>
<sequence length="355" mass="38116">MAAGRRTTLGDLAEGLGLSANTVSRALSGKDGVSERTRSLVLAEARRTGYLPAEDVTRRSTSSRRPDGALSSTIAVTIPSATHVFSSELIGAIEAGARSAGYSLDVFTTEESAEVEQQIADMIIDHDLAGAIVIPVQGRSEPWASVAASGRPVVAASREVPGLDCDFVTADNGAGAYAAVRHLLAQGCRRIVQFEEDLAISTINHRREGFARAMAEQPDAVAHTILVPTRRYETSEPRWRATEAHRACLTFLDQPRDVTFDAIVTGDDYFALGALAALRERDISVPDQVRLVGYGDHPYSAWLDPPLTSIRIPTQLIGELAVSLLLQRIAGDSGPGVRRMIKPELIIRRSSVPSP</sequence>
<dbReference type="RefSeq" id="WP_091529091.1">
    <property type="nucleotide sequence ID" value="NZ_LT629772.1"/>
</dbReference>